<dbReference type="GO" id="GO:0033588">
    <property type="term" value="C:elongator holoenzyme complex"/>
    <property type="evidence" value="ECO:0007669"/>
    <property type="project" value="InterPro"/>
</dbReference>
<reference evidence="9 10" key="2">
    <citation type="submission" date="2018-11" db="EMBL/GenBank/DDBJ databases">
        <authorList>
            <consortium name="Pathogen Informatics"/>
        </authorList>
    </citation>
    <scope>NUCLEOTIDE SEQUENCE [LARGE SCALE GENOMIC DNA]</scope>
    <source>
        <strain evidence="9">Dakar</strain>
        <strain evidence="10">Dakar, Senegal</strain>
    </source>
</reference>
<comment type="subcellular location">
    <subcellularLocation>
        <location evidence="2">Cytoplasm</location>
    </subcellularLocation>
    <subcellularLocation>
        <location evidence="1">Nucleus</location>
    </subcellularLocation>
</comment>
<evidence type="ECO:0000256" key="2">
    <source>
        <dbReference type="ARBA" id="ARBA00004496"/>
    </source>
</evidence>
<evidence type="ECO:0000256" key="7">
    <source>
        <dbReference type="ARBA" id="ARBA00022694"/>
    </source>
</evidence>
<dbReference type="PANTHER" id="PTHR15641:SF1">
    <property type="entry name" value="ELONGATOR COMPLEX PROTEIN 5"/>
    <property type="match status" value="1"/>
</dbReference>
<keyword evidence="10" id="KW-1185">Reference proteome</keyword>
<gene>
    <name evidence="9" type="ORF">SCUD_LOCUS15416</name>
</gene>
<evidence type="ECO:0000313" key="9">
    <source>
        <dbReference type="EMBL" id="VDP59190.1"/>
    </source>
</evidence>
<dbReference type="InterPro" id="IPR019519">
    <property type="entry name" value="Elp5"/>
</dbReference>
<dbReference type="EMBL" id="UZAK01037602">
    <property type="protein sequence ID" value="VDP59190.1"/>
    <property type="molecule type" value="Genomic_DNA"/>
</dbReference>
<dbReference type="AlphaFoldDB" id="A0A183KK55"/>
<protein>
    <recommendedName>
        <fullName evidence="5">Elongator complex protein 5</fullName>
    </recommendedName>
</protein>
<dbReference type="Proteomes" id="UP000279833">
    <property type="component" value="Unassembled WGS sequence"/>
</dbReference>
<evidence type="ECO:0000313" key="10">
    <source>
        <dbReference type="Proteomes" id="UP000279833"/>
    </source>
</evidence>
<evidence type="ECO:0000313" key="11">
    <source>
        <dbReference type="WBParaSite" id="SCUD_0001541901-mRNA-1"/>
    </source>
</evidence>
<dbReference type="GO" id="GO:0000049">
    <property type="term" value="F:tRNA binding"/>
    <property type="evidence" value="ECO:0007669"/>
    <property type="project" value="TreeGrafter"/>
</dbReference>
<name>A0A183KK55_9TREM</name>
<evidence type="ECO:0000256" key="5">
    <source>
        <dbReference type="ARBA" id="ARBA00020264"/>
    </source>
</evidence>
<sequence>MVKQRCLDLLFNKIPSNFIAYIDECHIPHNNNNWLWKCLINENCEKYTCILVTSELYNYKTVENSHQSLKVLHTYNYETSESLVNKLSKLSCSVRKRNDQQTVIFIESLSWFLIDCPIDYEFDYWCQFVIGSLFNLSLTPYVQRVVCNFNPVIDNSSKVYYGASSTIIDTLEAYATSVIYCQSLTEISNSLTNQICQSLKLFHRRSLQGECNKCLENSVSFNKSSFTECGTIELDTKALKILKYSINKNEPDSLPVPSPLPKSTFNLTMTESEKIARSFVVLPHDAVRLSNTVEKSESPGCVIQYQPDCFDDLDDEDPDDDLHI</sequence>
<dbReference type="GO" id="GO:0002098">
    <property type="term" value="P:tRNA wobble uridine modification"/>
    <property type="evidence" value="ECO:0007669"/>
    <property type="project" value="InterPro"/>
</dbReference>
<dbReference type="OrthoDB" id="166907at2759"/>
<keyword evidence="8" id="KW-0539">Nucleus</keyword>
<dbReference type="STRING" id="6186.A0A183KK55"/>
<evidence type="ECO:0000256" key="1">
    <source>
        <dbReference type="ARBA" id="ARBA00004123"/>
    </source>
</evidence>
<proteinExistence type="inferred from homology"/>
<accession>A0A183KK55</accession>
<comment type="similarity">
    <text evidence="4">Belongs to the ELP5 family.</text>
</comment>
<keyword evidence="6" id="KW-0963">Cytoplasm</keyword>
<dbReference type="GO" id="GO:0005634">
    <property type="term" value="C:nucleus"/>
    <property type="evidence" value="ECO:0007669"/>
    <property type="project" value="UniProtKB-SubCell"/>
</dbReference>
<organism evidence="11">
    <name type="scientific">Schistosoma curassoni</name>
    <dbReference type="NCBI Taxonomy" id="6186"/>
    <lineage>
        <taxon>Eukaryota</taxon>
        <taxon>Metazoa</taxon>
        <taxon>Spiralia</taxon>
        <taxon>Lophotrochozoa</taxon>
        <taxon>Platyhelminthes</taxon>
        <taxon>Trematoda</taxon>
        <taxon>Digenea</taxon>
        <taxon>Strigeidida</taxon>
        <taxon>Schistosomatoidea</taxon>
        <taxon>Schistosomatidae</taxon>
        <taxon>Schistosoma</taxon>
    </lineage>
</organism>
<evidence type="ECO:0000256" key="6">
    <source>
        <dbReference type="ARBA" id="ARBA00022490"/>
    </source>
</evidence>
<evidence type="ECO:0000256" key="3">
    <source>
        <dbReference type="ARBA" id="ARBA00005043"/>
    </source>
</evidence>
<dbReference type="PANTHER" id="PTHR15641">
    <property type="entry name" value="ELONGATOR COMPLEX PROTEIN 5"/>
    <property type="match status" value="1"/>
</dbReference>
<reference evidence="11" key="1">
    <citation type="submission" date="2016-06" db="UniProtKB">
        <authorList>
            <consortium name="WormBaseParasite"/>
        </authorList>
    </citation>
    <scope>IDENTIFICATION</scope>
</reference>
<evidence type="ECO:0000256" key="4">
    <source>
        <dbReference type="ARBA" id="ARBA00009567"/>
    </source>
</evidence>
<keyword evidence="7" id="KW-0819">tRNA processing</keyword>
<dbReference type="UniPathway" id="UPA00988"/>
<evidence type="ECO:0000256" key="8">
    <source>
        <dbReference type="ARBA" id="ARBA00023242"/>
    </source>
</evidence>
<dbReference type="Pfam" id="PF10483">
    <property type="entry name" value="Elong_Iki1"/>
    <property type="match status" value="1"/>
</dbReference>
<dbReference type="GO" id="GO:0005829">
    <property type="term" value="C:cytosol"/>
    <property type="evidence" value="ECO:0007669"/>
    <property type="project" value="TreeGrafter"/>
</dbReference>
<dbReference type="WBParaSite" id="SCUD_0001541901-mRNA-1">
    <property type="protein sequence ID" value="SCUD_0001541901-mRNA-1"/>
    <property type="gene ID" value="SCUD_0001541901"/>
</dbReference>
<comment type="pathway">
    <text evidence="3">tRNA modification; 5-methoxycarbonylmethyl-2-thiouridine-tRNA biosynthesis.</text>
</comment>